<dbReference type="RefSeq" id="WP_188699606.1">
    <property type="nucleotide sequence ID" value="NZ_BMMQ01000001.1"/>
</dbReference>
<dbReference type="SUPFAM" id="SSF47413">
    <property type="entry name" value="lambda repressor-like DNA-binding domains"/>
    <property type="match status" value="1"/>
</dbReference>
<dbReference type="InterPro" id="IPR000843">
    <property type="entry name" value="HTH_LacI"/>
</dbReference>
<dbReference type="CDD" id="cd06267">
    <property type="entry name" value="PBP1_LacI_sugar_binding-like"/>
    <property type="match status" value="1"/>
</dbReference>
<feature type="domain" description="HTH lacI-type" evidence="4">
    <location>
        <begin position="10"/>
        <end position="64"/>
    </location>
</feature>
<dbReference type="SMART" id="SM00354">
    <property type="entry name" value="HTH_LACI"/>
    <property type="match status" value="1"/>
</dbReference>
<keyword evidence="1" id="KW-0805">Transcription regulation</keyword>
<dbReference type="InterPro" id="IPR046335">
    <property type="entry name" value="LacI/GalR-like_sensor"/>
</dbReference>
<comment type="caution">
    <text evidence="5">The sequence shown here is derived from an EMBL/GenBank/DDBJ whole genome shotgun (WGS) entry which is preliminary data.</text>
</comment>
<evidence type="ECO:0000313" key="6">
    <source>
        <dbReference type="Proteomes" id="UP000638043"/>
    </source>
</evidence>
<dbReference type="EMBL" id="BMMQ01000001">
    <property type="protein sequence ID" value="GGO59534.1"/>
    <property type="molecule type" value="Genomic_DNA"/>
</dbReference>
<dbReference type="PANTHER" id="PTHR30146:SF109">
    <property type="entry name" value="HTH-TYPE TRANSCRIPTIONAL REGULATOR GALS"/>
    <property type="match status" value="1"/>
</dbReference>
<proteinExistence type="predicted"/>
<dbReference type="PROSITE" id="PS00356">
    <property type="entry name" value="HTH_LACI_1"/>
    <property type="match status" value="1"/>
</dbReference>
<dbReference type="Pfam" id="PF13377">
    <property type="entry name" value="Peripla_BP_3"/>
    <property type="match status" value="1"/>
</dbReference>
<keyword evidence="2" id="KW-0238">DNA-binding</keyword>
<keyword evidence="3" id="KW-0804">Transcription</keyword>
<gene>
    <name evidence="5" type="ORF">GCM10010910_02720</name>
</gene>
<accession>A0ABQ2MWR8</accession>
<dbReference type="Gene3D" id="1.10.260.40">
    <property type="entry name" value="lambda repressor-like DNA-binding domains"/>
    <property type="match status" value="1"/>
</dbReference>
<dbReference type="Pfam" id="PF00356">
    <property type="entry name" value="LacI"/>
    <property type="match status" value="1"/>
</dbReference>
<dbReference type="InterPro" id="IPR010982">
    <property type="entry name" value="Lambda_DNA-bd_dom_sf"/>
</dbReference>
<organism evidence="5 6">
    <name type="scientific">Microbacterium nanhaiense</name>
    <dbReference type="NCBI Taxonomy" id="1301026"/>
    <lineage>
        <taxon>Bacteria</taxon>
        <taxon>Bacillati</taxon>
        <taxon>Actinomycetota</taxon>
        <taxon>Actinomycetes</taxon>
        <taxon>Micrococcales</taxon>
        <taxon>Microbacteriaceae</taxon>
        <taxon>Microbacterium</taxon>
    </lineage>
</organism>
<keyword evidence="6" id="KW-1185">Reference proteome</keyword>
<sequence>MSSPQPRATVTMSDVAKAAQVSLGTVSNVLNHPERVRSEVRERVLATITRLGYVRNSAARTLAAGGSNTVGYVMVDIANSLYTDVARGAEDVTSSSGMYLVAANAGVRGGTPRQAAYIDHFIEDQLQGILLAVFDNDVSGAERIRRAGGRVVLLDVATDVDVDACTVRIDYELSGYLAAEHLLRQGRRRLAFVGGLREIHAVARRLAGAERAVAEHGGASIEFLPSGDLQAEDGRAIAHRIASRSRAEAPDGIVAAADLVATGLMQALLPEGFRFPQDIALIACDDNQSGRDNAVPLSTIDLPGYAVGQAGMNLLLDEIRNPEHVHRRVVLAPGLSARESSVGRERVGRER</sequence>
<evidence type="ECO:0000256" key="3">
    <source>
        <dbReference type="ARBA" id="ARBA00023163"/>
    </source>
</evidence>
<evidence type="ECO:0000313" key="5">
    <source>
        <dbReference type="EMBL" id="GGO59534.1"/>
    </source>
</evidence>
<evidence type="ECO:0000256" key="1">
    <source>
        <dbReference type="ARBA" id="ARBA00023015"/>
    </source>
</evidence>
<dbReference type="InterPro" id="IPR028082">
    <property type="entry name" value="Peripla_BP_I"/>
</dbReference>
<dbReference type="SUPFAM" id="SSF53822">
    <property type="entry name" value="Periplasmic binding protein-like I"/>
    <property type="match status" value="1"/>
</dbReference>
<dbReference type="PANTHER" id="PTHR30146">
    <property type="entry name" value="LACI-RELATED TRANSCRIPTIONAL REPRESSOR"/>
    <property type="match status" value="1"/>
</dbReference>
<protein>
    <submittedName>
        <fullName evidence="5">Transcriptional regulator</fullName>
    </submittedName>
</protein>
<dbReference type="Proteomes" id="UP000638043">
    <property type="component" value="Unassembled WGS sequence"/>
</dbReference>
<evidence type="ECO:0000256" key="2">
    <source>
        <dbReference type="ARBA" id="ARBA00023125"/>
    </source>
</evidence>
<dbReference type="PROSITE" id="PS50932">
    <property type="entry name" value="HTH_LACI_2"/>
    <property type="match status" value="1"/>
</dbReference>
<evidence type="ECO:0000259" key="4">
    <source>
        <dbReference type="PROSITE" id="PS50932"/>
    </source>
</evidence>
<name>A0ABQ2MWR8_9MICO</name>
<dbReference type="Gene3D" id="3.40.50.2300">
    <property type="match status" value="2"/>
</dbReference>
<reference evidence="6" key="1">
    <citation type="journal article" date="2019" name="Int. J. Syst. Evol. Microbiol.">
        <title>The Global Catalogue of Microorganisms (GCM) 10K type strain sequencing project: providing services to taxonomists for standard genome sequencing and annotation.</title>
        <authorList>
            <consortium name="The Broad Institute Genomics Platform"/>
            <consortium name="The Broad Institute Genome Sequencing Center for Infectious Disease"/>
            <person name="Wu L."/>
            <person name="Ma J."/>
        </authorList>
    </citation>
    <scope>NUCLEOTIDE SEQUENCE [LARGE SCALE GENOMIC DNA]</scope>
    <source>
        <strain evidence="6">CGMCC 4.7181</strain>
    </source>
</reference>
<dbReference type="CDD" id="cd01392">
    <property type="entry name" value="HTH_LacI"/>
    <property type="match status" value="1"/>
</dbReference>